<evidence type="ECO:0000313" key="2">
    <source>
        <dbReference type="EMBL" id="SYV95774.1"/>
    </source>
</evidence>
<dbReference type="InterPro" id="IPR030942">
    <property type="entry name" value="Mycoplas_M_dom"/>
</dbReference>
<sequence length="168" mass="19104">MISDHQNRYFAYDSEYKRNSKVIRDLDYEGFKKQDATNSFIEYGAGSNNGITVLQYTPEGEFAKSKVKGNRLIAVLDASNVAGYNNFLNFLKKTEQAGQKLDGIVIRNMGLIDKYQDFSKILAQMPDSIQKLTLFFEARDTSSLIGLKDKKIQELDLYNSSNTVADDW</sequence>
<evidence type="ECO:0000259" key="1">
    <source>
        <dbReference type="Pfam" id="PF26360"/>
    </source>
</evidence>
<evidence type="ECO:0000313" key="3">
    <source>
        <dbReference type="Proteomes" id="UP000260136"/>
    </source>
</evidence>
<dbReference type="InterPro" id="IPR030941">
    <property type="entry name" value="Predic_Ig_block"/>
</dbReference>
<accession>A0A3B0PQ47</accession>
<dbReference type="Pfam" id="PF26360">
    <property type="entry name" value="MIB_M1"/>
    <property type="match status" value="1"/>
</dbReference>
<dbReference type="EMBL" id="LS991952">
    <property type="protein sequence ID" value="SYV95774.1"/>
    <property type="molecule type" value="Genomic_DNA"/>
</dbReference>
<name>A0A3B0PQ47_MYCGL</name>
<feature type="domain" description="IgG-blocking virulence" evidence="1">
    <location>
        <begin position="4"/>
        <end position="168"/>
    </location>
</feature>
<dbReference type="Proteomes" id="UP000260136">
    <property type="component" value="Chromosome"/>
</dbReference>
<protein>
    <recommendedName>
        <fullName evidence="1">IgG-blocking virulence domain-containing protein</fullName>
    </recommendedName>
</protein>
<dbReference type="NCBIfam" id="TIGR04526">
    <property type="entry name" value="predic_Ig_block"/>
    <property type="match status" value="1"/>
</dbReference>
<organism evidence="2 3">
    <name type="scientific">Mycoplasmoides gallisepticum</name>
    <name type="common">Mycoplasma gallisepticum</name>
    <dbReference type="NCBI Taxonomy" id="2096"/>
    <lineage>
        <taxon>Bacteria</taxon>
        <taxon>Bacillati</taxon>
        <taxon>Mycoplasmatota</taxon>
        <taxon>Mycoplasmoidales</taxon>
        <taxon>Mycoplasmoidaceae</taxon>
        <taxon>Mycoplasmoides</taxon>
    </lineage>
</organism>
<reference evidence="3" key="1">
    <citation type="submission" date="2018-06" db="EMBL/GenBank/DDBJ databases">
        <authorList>
            <consortium name="Pathogen Informatics"/>
        </authorList>
    </citation>
    <scope>NUCLEOTIDE SEQUENCE [LARGE SCALE GENOMIC DNA]</scope>
    <source>
        <strain evidence="3">NCTC10115</strain>
    </source>
</reference>
<proteinExistence type="predicted"/>
<gene>
    <name evidence="2" type="ORF">NCTC10115_01579</name>
</gene>
<feature type="non-terminal residue" evidence="2">
    <location>
        <position position="168"/>
    </location>
</feature>
<dbReference type="NCBIfam" id="TIGR04524">
    <property type="entry name" value="mycoplas_M_dom"/>
    <property type="match status" value="1"/>
</dbReference>
<dbReference type="AlphaFoldDB" id="A0A3B0PQ47"/>